<dbReference type="Pfam" id="PF13561">
    <property type="entry name" value="adh_short_C2"/>
    <property type="match status" value="1"/>
</dbReference>
<dbReference type="InterPro" id="IPR036291">
    <property type="entry name" value="NAD(P)-bd_dom_sf"/>
</dbReference>
<keyword evidence="2" id="KW-0560">Oxidoreductase</keyword>
<dbReference type="AlphaFoldDB" id="A0A2M8QC32"/>
<dbReference type="CDD" id="cd05233">
    <property type="entry name" value="SDR_c"/>
    <property type="match status" value="1"/>
</dbReference>
<proteinExistence type="inferred from homology"/>
<dbReference type="FunFam" id="3.40.50.720:FF:000084">
    <property type="entry name" value="Short-chain dehydrogenase reductase"/>
    <property type="match status" value="1"/>
</dbReference>
<name>A0A2M8QC32_9CHLR</name>
<dbReference type="Gene3D" id="3.40.50.720">
    <property type="entry name" value="NAD(P)-binding Rossmann-like Domain"/>
    <property type="match status" value="1"/>
</dbReference>
<dbReference type="PRINTS" id="PR00081">
    <property type="entry name" value="GDHRDH"/>
</dbReference>
<organism evidence="3 4">
    <name type="scientific">Candidatus Thermofonsia Clade 3 bacterium</name>
    <dbReference type="NCBI Taxonomy" id="2364212"/>
    <lineage>
        <taxon>Bacteria</taxon>
        <taxon>Bacillati</taxon>
        <taxon>Chloroflexota</taxon>
        <taxon>Candidatus Thermofontia</taxon>
        <taxon>Candidatus Thermofonsia Clade 3</taxon>
    </lineage>
</organism>
<reference evidence="3 4" key="1">
    <citation type="submission" date="2017-11" db="EMBL/GenBank/DDBJ databases">
        <title>Evolution of Phototrophy in the Chloroflexi Phylum Driven by Horizontal Gene Transfer.</title>
        <authorList>
            <person name="Ward L.M."/>
            <person name="Hemp J."/>
            <person name="Shih P.M."/>
            <person name="Mcglynn S.E."/>
            <person name="Fischer W."/>
        </authorList>
    </citation>
    <scope>NUCLEOTIDE SEQUENCE [LARGE SCALE GENOMIC DNA]</scope>
    <source>
        <strain evidence="3">JP3_7</strain>
    </source>
</reference>
<dbReference type="PANTHER" id="PTHR42760">
    <property type="entry name" value="SHORT-CHAIN DEHYDROGENASES/REDUCTASES FAMILY MEMBER"/>
    <property type="match status" value="1"/>
</dbReference>
<dbReference type="PROSITE" id="PS00061">
    <property type="entry name" value="ADH_SHORT"/>
    <property type="match status" value="1"/>
</dbReference>
<evidence type="ECO:0000313" key="3">
    <source>
        <dbReference type="EMBL" id="PJF47340.1"/>
    </source>
</evidence>
<protein>
    <submittedName>
        <fullName evidence="3">2-deoxy-D-gluconate 3-dehydrogenase</fullName>
    </submittedName>
</protein>
<sequence length="255" mass="27089">MTTPLSFDLNGKIVVVTGAGKGIGKSIALVCAQWGADLALGSRTVEECEAVAAECRALGRRAEAWRLDVADLNSIRAFVDATLEHFGRIDVLVNNAGYNAPKPALDYTEEDFDRISDVNFKGAFFMTTTVVRSMIERGVAGRIINITSQVGVVGGPLRSIYAGAKGAVGQLTRSLAAEFAPHRITVNAVAPTFTRTEMLEKALQNPAFAKNLEKIPMGRIAEPEEIAGAVVFLASDAARMITGQVLCVDGGYTAI</sequence>
<evidence type="ECO:0000256" key="1">
    <source>
        <dbReference type="ARBA" id="ARBA00006484"/>
    </source>
</evidence>
<gene>
    <name evidence="3" type="ORF">CUN48_09190</name>
</gene>
<dbReference type="InterPro" id="IPR002347">
    <property type="entry name" value="SDR_fam"/>
</dbReference>
<evidence type="ECO:0000256" key="2">
    <source>
        <dbReference type="ARBA" id="ARBA00023002"/>
    </source>
</evidence>
<dbReference type="EMBL" id="PGTN01000054">
    <property type="protein sequence ID" value="PJF47340.1"/>
    <property type="molecule type" value="Genomic_DNA"/>
</dbReference>
<dbReference type="InterPro" id="IPR020904">
    <property type="entry name" value="Sc_DH/Rdtase_CS"/>
</dbReference>
<dbReference type="PRINTS" id="PR00080">
    <property type="entry name" value="SDRFAMILY"/>
</dbReference>
<comment type="similarity">
    <text evidence="1">Belongs to the short-chain dehydrogenases/reductases (SDR) family.</text>
</comment>
<dbReference type="SUPFAM" id="SSF51735">
    <property type="entry name" value="NAD(P)-binding Rossmann-fold domains"/>
    <property type="match status" value="1"/>
</dbReference>
<comment type="caution">
    <text evidence="3">The sequence shown here is derived from an EMBL/GenBank/DDBJ whole genome shotgun (WGS) entry which is preliminary data.</text>
</comment>
<evidence type="ECO:0000313" key="4">
    <source>
        <dbReference type="Proteomes" id="UP000230790"/>
    </source>
</evidence>
<accession>A0A2M8QC32</accession>
<dbReference type="GO" id="GO:0016616">
    <property type="term" value="F:oxidoreductase activity, acting on the CH-OH group of donors, NAD or NADP as acceptor"/>
    <property type="evidence" value="ECO:0007669"/>
    <property type="project" value="TreeGrafter"/>
</dbReference>
<dbReference type="NCBIfam" id="NF005559">
    <property type="entry name" value="PRK07231.1"/>
    <property type="match status" value="1"/>
</dbReference>
<dbReference type="Proteomes" id="UP000230790">
    <property type="component" value="Unassembled WGS sequence"/>
</dbReference>